<dbReference type="InterPro" id="IPR024041">
    <property type="entry name" value="NH4_transpt_AmtB-like_dom"/>
</dbReference>
<reference evidence="3" key="1">
    <citation type="submission" date="2021-06" db="EMBL/GenBank/DDBJ databases">
        <authorList>
            <person name="Hodson N. C."/>
            <person name="Mongue J. A."/>
            <person name="Jaron S. K."/>
        </authorList>
    </citation>
    <scope>NUCLEOTIDE SEQUENCE</scope>
</reference>
<keyword evidence="4" id="KW-1185">Reference proteome</keyword>
<dbReference type="GO" id="GO:0016020">
    <property type="term" value="C:membrane"/>
    <property type="evidence" value="ECO:0007669"/>
    <property type="project" value="InterPro"/>
</dbReference>
<dbReference type="OrthoDB" id="534912at2759"/>
<accession>A0A8J2KUQ3</accession>
<feature type="non-terminal residue" evidence="3">
    <location>
        <position position="1"/>
    </location>
</feature>
<gene>
    <name evidence="3" type="ORF">AFUS01_LOCUS20581</name>
</gene>
<protein>
    <recommendedName>
        <fullName evidence="2">Ammonium transporter AmtB-like domain-containing protein</fullName>
    </recommendedName>
</protein>
<dbReference type="Proteomes" id="UP000708208">
    <property type="component" value="Unassembled WGS sequence"/>
</dbReference>
<sequence>DGTEIEGGWLDGNWAQVGYQAVDTVAGVGWSFIVTFVILYGMNKIPGLSLRVKIEKERVGLDQTELGMGAYEHVNELATAGEVNKNNEKRIQAWDKSSDNSMQLTGL</sequence>
<feature type="transmembrane region" description="Helical" evidence="1">
    <location>
        <begin position="17"/>
        <end position="41"/>
    </location>
</feature>
<keyword evidence="1" id="KW-1133">Transmembrane helix</keyword>
<dbReference type="EMBL" id="CAJVCH010223619">
    <property type="protein sequence ID" value="CAG7732041.1"/>
    <property type="molecule type" value="Genomic_DNA"/>
</dbReference>
<evidence type="ECO:0000313" key="4">
    <source>
        <dbReference type="Proteomes" id="UP000708208"/>
    </source>
</evidence>
<organism evidence="3 4">
    <name type="scientific">Allacma fusca</name>
    <dbReference type="NCBI Taxonomy" id="39272"/>
    <lineage>
        <taxon>Eukaryota</taxon>
        <taxon>Metazoa</taxon>
        <taxon>Ecdysozoa</taxon>
        <taxon>Arthropoda</taxon>
        <taxon>Hexapoda</taxon>
        <taxon>Collembola</taxon>
        <taxon>Symphypleona</taxon>
        <taxon>Sminthuridae</taxon>
        <taxon>Allacma</taxon>
    </lineage>
</organism>
<evidence type="ECO:0000313" key="3">
    <source>
        <dbReference type="EMBL" id="CAG7732041.1"/>
    </source>
</evidence>
<feature type="domain" description="Ammonium transporter AmtB-like" evidence="2">
    <location>
        <begin position="4"/>
        <end position="71"/>
    </location>
</feature>
<evidence type="ECO:0000256" key="1">
    <source>
        <dbReference type="SAM" id="Phobius"/>
    </source>
</evidence>
<keyword evidence="1" id="KW-0812">Transmembrane</keyword>
<comment type="caution">
    <text evidence="3">The sequence shown here is derived from an EMBL/GenBank/DDBJ whole genome shotgun (WGS) entry which is preliminary data.</text>
</comment>
<proteinExistence type="predicted"/>
<dbReference type="AlphaFoldDB" id="A0A8J2KUQ3"/>
<evidence type="ECO:0000259" key="2">
    <source>
        <dbReference type="Pfam" id="PF00909"/>
    </source>
</evidence>
<dbReference type="GO" id="GO:0008519">
    <property type="term" value="F:ammonium channel activity"/>
    <property type="evidence" value="ECO:0007669"/>
    <property type="project" value="InterPro"/>
</dbReference>
<name>A0A8J2KUQ3_9HEXA</name>
<keyword evidence="1" id="KW-0472">Membrane</keyword>
<dbReference type="Pfam" id="PF00909">
    <property type="entry name" value="Ammonium_transp"/>
    <property type="match status" value="1"/>
</dbReference>